<evidence type="ECO:0000313" key="7">
    <source>
        <dbReference type="EMBL" id="MBP2478780.1"/>
    </source>
</evidence>
<feature type="signal peptide" evidence="5">
    <location>
        <begin position="1"/>
        <end position="27"/>
    </location>
</feature>
<dbReference type="InterPro" id="IPR051601">
    <property type="entry name" value="Serine_prot/Carboxylest_S33"/>
</dbReference>
<evidence type="ECO:0000256" key="3">
    <source>
        <dbReference type="ARBA" id="ARBA00022801"/>
    </source>
</evidence>
<dbReference type="SUPFAM" id="SSF53474">
    <property type="entry name" value="alpha/beta-Hydrolases"/>
    <property type="match status" value="1"/>
</dbReference>
<feature type="chain" id="PRO_5045363949" evidence="5">
    <location>
        <begin position="28"/>
        <end position="529"/>
    </location>
</feature>
<dbReference type="Pfam" id="PF00561">
    <property type="entry name" value="Abhydrolase_1"/>
    <property type="match status" value="1"/>
</dbReference>
<keyword evidence="8" id="KW-1185">Reference proteome</keyword>
<dbReference type="InterPro" id="IPR000073">
    <property type="entry name" value="AB_hydrolase_1"/>
</dbReference>
<proteinExistence type="inferred from homology"/>
<evidence type="ECO:0000256" key="5">
    <source>
        <dbReference type="SAM" id="SignalP"/>
    </source>
</evidence>
<feature type="domain" description="AB hydrolase-1" evidence="6">
    <location>
        <begin position="88"/>
        <end position="268"/>
    </location>
</feature>
<dbReference type="PANTHER" id="PTHR43248:SF29">
    <property type="entry name" value="TRIPEPTIDYL AMINOPEPTIDASE"/>
    <property type="match status" value="1"/>
</dbReference>
<dbReference type="RefSeq" id="WP_086783638.1">
    <property type="nucleotide sequence ID" value="NZ_JAGIOO010000001.1"/>
</dbReference>
<feature type="region of interest" description="Disordered" evidence="4">
    <location>
        <begin position="489"/>
        <end position="529"/>
    </location>
</feature>
<evidence type="ECO:0000256" key="4">
    <source>
        <dbReference type="SAM" id="MobiDB-lite"/>
    </source>
</evidence>
<accession>A0ABS5ASX4</accession>
<evidence type="ECO:0000256" key="1">
    <source>
        <dbReference type="ARBA" id="ARBA00010088"/>
    </source>
</evidence>
<evidence type="ECO:0000256" key="2">
    <source>
        <dbReference type="ARBA" id="ARBA00022729"/>
    </source>
</evidence>
<dbReference type="PANTHER" id="PTHR43248">
    <property type="entry name" value="2-SUCCINYL-6-HYDROXY-2,4-CYCLOHEXADIENE-1-CARBOXYLATE SYNTHASE"/>
    <property type="match status" value="1"/>
</dbReference>
<sequence>MAAKLVTAVLTTAVVLPLLGGATTAQAAPALDWKPCKDLAAHWPVPDDTRSECTLVAVPVDHAAPDGRKIQLAVSRVRATDAAKHRGVVLVNPGGPGGAGTTMPFSLAGSGSTVAGINTDHDLIGFDPRGTGYSYRPDCDTAGRGRTAADSGLSEKDRWELNLKHDAEVRDRCARVDPEFTASLSTATIAKDMDAIRVALGEKRIGYYGVSWGTALGASYRTQFDGNVDRMLLDSVMSSTFDLTYMADSTAAAYENNFHSFAAWLARYDTHYAFGTTEPEVVKTITDLRALLTGNPREVGSGPSKVTLDGETVQYLAVSARHRWPSAARDLKTLREGGVPDRARAAAGAASARAAAPAAGTGYDQPFLPMSRFLYASVICNDSESTRDLGTAWANRDKRIAKQPFGGSVPGFDGICTGWQLPSRPWRFTQGQSPLQLVGHTYEAVTPIGWAHRMQGKTGGALFAIEDDRHGSLNDLPCGSRAAEFFTSAKTSTESCPGAPVPSPLTDDEPKPSVALDPVAPYVPDAERV</sequence>
<dbReference type="Proteomes" id="UP001519363">
    <property type="component" value="Unassembled WGS sequence"/>
</dbReference>
<name>A0ABS5ASX4_9PSEU</name>
<protein>
    <submittedName>
        <fullName evidence="7">Pimeloyl-ACP methyl ester carboxylesterase</fullName>
    </submittedName>
</protein>
<gene>
    <name evidence="7" type="ORF">JOF53_007652</name>
</gene>
<reference evidence="7 8" key="1">
    <citation type="submission" date="2021-03" db="EMBL/GenBank/DDBJ databases">
        <title>Sequencing the genomes of 1000 actinobacteria strains.</title>
        <authorList>
            <person name="Klenk H.-P."/>
        </authorList>
    </citation>
    <scope>NUCLEOTIDE SEQUENCE [LARGE SCALE GENOMIC DNA]</scope>
    <source>
        <strain evidence="7 8">DSM 44580</strain>
    </source>
</reference>
<comment type="caution">
    <text evidence="7">The sequence shown here is derived from an EMBL/GenBank/DDBJ whole genome shotgun (WGS) entry which is preliminary data.</text>
</comment>
<evidence type="ECO:0000259" key="6">
    <source>
        <dbReference type="Pfam" id="PF00561"/>
    </source>
</evidence>
<dbReference type="EMBL" id="JAGIOO010000001">
    <property type="protein sequence ID" value="MBP2478780.1"/>
    <property type="molecule type" value="Genomic_DNA"/>
</dbReference>
<comment type="similarity">
    <text evidence="1">Belongs to the peptidase S33 family.</text>
</comment>
<dbReference type="Gene3D" id="3.40.50.1820">
    <property type="entry name" value="alpha/beta hydrolase"/>
    <property type="match status" value="1"/>
</dbReference>
<evidence type="ECO:0000313" key="8">
    <source>
        <dbReference type="Proteomes" id="UP001519363"/>
    </source>
</evidence>
<dbReference type="InterPro" id="IPR029058">
    <property type="entry name" value="AB_hydrolase_fold"/>
</dbReference>
<keyword evidence="3" id="KW-0378">Hydrolase</keyword>
<keyword evidence="2 5" id="KW-0732">Signal</keyword>
<organism evidence="7 8">
    <name type="scientific">Crossiella equi</name>
    <dbReference type="NCBI Taxonomy" id="130796"/>
    <lineage>
        <taxon>Bacteria</taxon>
        <taxon>Bacillati</taxon>
        <taxon>Actinomycetota</taxon>
        <taxon>Actinomycetes</taxon>
        <taxon>Pseudonocardiales</taxon>
        <taxon>Pseudonocardiaceae</taxon>
        <taxon>Crossiella</taxon>
    </lineage>
</organism>